<keyword evidence="2" id="KW-1185">Reference proteome</keyword>
<dbReference type="VEuPathDB" id="TriTrypDB:BSAL_68325"/>
<dbReference type="EMBL" id="CYKH01000468">
    <property type="protein sequence ID" value="CUF97525.1"/>
    <property type="molecule type" value="Genomic_DNA"/>
</dbReference>
<proteinExistence type="predicted"/>
<dbReference type="Proteomes" id="UP000051952">
    <property type="component" value="Unassembled WGS sequence"/>
</dbReference>
<dbReference type="AlphaFoldDB" id="A0A0S4IQQ0"/>
<accession>A0A0S4IQQ0</accession>
<evidence type="ECO:0000313" key="1">
    <source>
        <dbReference type="EMBL" id="CUF97525.1"/>
    </source>
</evidence>
<sequence>MGRGMRRVAYRLSCVLSVGSDNPSTAMTSGLCFVSTRQTRDNDKKFVSQTVVAGTSIDIGHPVGVTLPDETICNETSRSSSGELKSVDVAAITSAGSMSRTAGETACNHLSDDALTVALNNVVIEFIAQLLHLHCAVQHGKMGVPVPDDECNAWREKCATMLRTSVLQNHEGRSLTLEPSLEQLGIHPKVRVHAAASIVKLHEAAMHAGTTYL</sequence>
<evidence type="ECO:0000313" key="2">
    <source>
        <dbReference type="Proteomes" id="UP000051952"/>
    </source>
</evidence>
<reference evidence="2" key="1">
    <citation type="submission" date="2015-09" db="EMBL/GenBank/DDBJ databases">
        <authorList>
            <consortium name="Pathogen Informatics"/>
        </authorList>
    </citation>
    <scope>NUCLEOTIDE SEQUENCE [LARGE SCALE GENOMIC DNA]</scope>
    <source>
        <strain evidence="2">Lake Konstanz</strain>
    </source>
</reference>
<name>A0A0S4IQQ0_BODSA</name>
<protein>
    <submittedName>
        <fullName evidence="1">Uncharacterized protein</fullName>
    </submittedName>
</protein>
<gene>
    <name evidence="1" type="ORF">BSAL_68325</name>
</gene>
<organism evidence="1 2">
    <name type="scientific">Bodo saltans</name>
    <name type="common">Flagellated protozoan</name>
    <dbReference type="NCBI Taxonomy" id="75058"/>
    <lineage>
        <taxon>Eukaryota</taxon>
        <taxon>Discoba</taxon>
        <taxon>Euglenozoa</taxon>
        <taxon>Kinetoplastea</taxon>
        <taxon>Metakinetoplastina</taxon>
        <taxon>Eubodonida</taxon>
        <taxon>Bodonidae</taxon>
        <taxon>Bodo</taxon>
    </lineage>
</organism>